<feature type="compositionally biased region" description="Basic and acidic residues" evidence="3">
    <location>
        <begin position="570"/>
        <end position="596"/>
    </location>
</feature>
<sequence>MLLLSVIRARRVSPLPSCPASCVVCSEDALICHRLAHIIGKTHTHTHTFSPGAADTTKALLLMEGSISSVQPASLSDLSNVSVIGMSHNRISVLGEQSFRNLPLLHTLLLDHNLLTSQSLQGGALTNLTRLEVLALGHNLISMLQAGWFRGSRALRSLKLEGNLLTSLDSGSFPLNDLQDLESLDVSDNLIHHLHRESFGGLGSLQNLDLSRNRLSSAPAEAFSYLSWLTNLNLDLNTWNCSCQLLELAAFLSTFIQQPDKTLYNGRRMVCVSADNPAVTTVLELTEANCVPSNQNITVQVEARGSVTPRLYARDLAITAVLCFTGGVGLTLLVVLICYQVSRRKKLKESQRQKEERSNSVVNHCENHLDVSENKRELFLQAERGQPWDRKAMTVDSRTDGHGGQFRSRADENGHVLCLDCSTKGPRGMGQNPMRARLNGRINTGMETEEEGHIRRMRILTKEDRRRLETQQGILSKDKLPPRGNTNHSFVPEKQAFSQRPEALAVYRINREMAESYRTDMEGKSRGPEAVPCESCHRRHRAPEQNLRHGRTPPSMRDSAPSDGLPSQHRQIDRGQNNDHHQFDRMKDKELRREARNVTFDLQSSRGPEQGSEHNREEDERSSRDKERRRHKSSRSLKVKLNLNPLRKSKVHPKRKTEQGHSERSSSKKSKDKGQDRKERGEEREGKGRSGKTKGSSEKMKKSSKAKGLTEDGEEEEAREEGQKSTETKGGEQRTEGHRDENTQLENSQLSPRAAEQSASGPGHSTQGGSVQGAGLVLGAQPSFQQPLSLSAPDRDRTTNLSLLGTAGSNLTGSSLSQQAGSILLNTPAPGSNRHFPGGPGHSLAPSIAISGASDSFSRAVGVGLMAPAASLLANTVPANPLLATHISPLHPSQSAGLASSLAANPPGNHAPVPSQNMLLPDDSSLVASLKSDPGQGPGSQTGEGDHQGLTKAPPSMDGLSTDTTPAPVTTVENLSDTEGQTGSGPSGSTVHISAGGGAPGLLGGSVQAADASGVSAAQSGSSTAEALLQQEYLSEEGGASPRRKLRLVLPEKTTSRPPTALERKIR</sequence>
<dbReference type="Gene3D" id="3.80.10.10">
    <property type="entry name" value="Ribonuclease Inhibitor"/>
    <property type="match status" value="2"/>
</dbReference>
<dbReference type="PANTHER" id="PTHR24369:SF161">
    <property type="entry name" value="LEUCINE-RICH REPEAT-CONTAINING PROTEIN 53"/>
    <property type="match status" value="1"/>
</dbReference>
<dbReference type="Pfam" id="PF13855">
    <property type="entry name" value="LRR_8"/>
    <property type="match status" value="3"/>
</dbReference>
<feature type="compositionally biased region" description="Basic residues" evidence="3">
    <location>
        <begin position="627"/>
        <end position="638"/>
    </location>
</feature>
<dbReference type="AlphaFoldDB" id="A0AAD9BCW3"/>
<feature type="compositionally biased region" description="Basic and acidic residues" evidence="3">
    <location>
        <begin position="656"/>
        <end position="666"/>
    </location>
</feature>
<dbReference type="InterPro" id="IPR003591">
    <property type="entry name" value="Leu-rich_rpt_typical-subtyp"/>
</dbReference>
<organism evidence="4 5">
    <name type="scientific">Dissostichus eleginoides</name>
    <name type="common">Patagonian toothfish</name>
    <name type="synonym">Dissostichus amissus</name>
    <dbReference type="NCBI Taxonomy" id="100907"/>
    <lineage>
        <taxon>Eukaryota</taxon>
        <taxon>Metazoa</taxon>
        <taxon>Chordata</taxon>
        <taxon>Craniata</taxon>
        <taxon>Vertebrata</taxon>
        <taxon>Euteleostomi</taxon>
        <taxon>Actinopterygii</taxon>
        <taxon>Neopterygii</taxon>
        <taxon>Teleostei</taxon>
        <taxon>Neoteleostei</taxon>
        <taxon>Acanthomorphata</taxon>
        <taxon>Eupercaria</taxon>
        <taxon>Perciformes</taxon>
        <taxon>Notothenioidei</taxon>
        <taxon>Nototheniidae</taxon>
        <taxon>Dissostichus</taxon>
    </lineage>
</organism>
<feature type="compositionally biased region" description="Basic and acidic residues" evidence="3">
    <location>
        <begin position="672"/>
        <end position="688"/>
    </location>
</feature>
<keyword evidence="1" id="KW-0433">Leucine-rich repeat</keyword>
<feature type="compositionally biased region" description="Gly residues" evidence="3">
    <location>
        <begin position="995"/>
        <end position="1004"/>
    </location>
</feature>
<feature type="compositionally biased region" description="Basic and acidic residues" evidence="3">
    <location>
        <begin position="720"/>
        <end position="742"/>
    </location>
</feature>
<feature type="compositionally biased region" description="Polar residues" evidence="3">
    <location>
        <begin position="959"/>
        <end position="981"/>
    </location>
</feature>
<dbReference type="InterPro" id="IPR050541">
    <property type="entry name" value="LRR_TM_domain-containing"/>
</dbReference>
<reference evidence="4" key="1">
    <citation type="submission" date="2023-04" db="EMBL/GenBank/DDBJ databases">
        <title>Chromosome-level genome of Chaenocephalus aceratus.</title>
        <authorList>
            <person name="Park H."/>
        </authorList>
    </citation>
    <scope>NUCLEOTIDE SEQUENCE</scope>
    <source>
        <strain evidence="4">DE</strain>
        <tissue evidence="4">Muscle</tissue>
    </source>
</reference>
<gene>
    <name evidence="4" type="ORF">KUDE01_027851</name>
</gene>
<feature type="compositionally biased region" description="Polar residues" evidence="3">
    <location>
        <begin position="744"/>
        <end position="769"/>
    </location>
</feature>
<feature type="region of interest" description="Disordered" evidence="3">
    <location>
        <begin position="786"/>
        <end position="805"/>
    </location>
</feature>
<evidence type="ECO:0000256" key="2">
    <source>
        <dbReference type="ARBA" id="ARBA00022737"/>
    </source>
</evidence>
<dbReference type="SMART" id="SM00369">
    <property type="entry name" value="LRR_TYP"/>
    <property type="match status" value="6"/>
</dbReference>
<proteinExistence type="predicted"/>
<comment type="caution">
    <text evidence="4">The sequence shown here is derived from an EMBL/GenBank/DDBJ whole genome shotgun (WGS) entry which is preliminary data.</text>
</comment>
<feature type="compositionally biased region" description="Basic and acidic residues" evidence="3">
    <location>
        <begin position="517"/>
        <end position="527"/>
    </location>
</feature>
<accession>A0AAD9BCW3</accession>
<dbReference type="PANTHER" id="PTHR24369">
    <property type="entry name" value="ANTIGEN BSP, PUTATIVE-RELATED"/>
    <property type="match status" value="1"/>
</dbReference>
<evidence type="ECO:0000313" key="5">
    <source>
        <dbReference type="Proteomes" id="UP001228049"/>
    </source>
</evidence>
<feature type="region of interest" description="Disordered" evidence="3">
    <location>
        <begin position="893"/>
        <end position="1067"/>
    </location>
</feature>
<dbReference type="SUPFAM" id="SSF52058">
    <property type="entry name" value="L domain-like"/>
    <property type="match status" value="1"/>
</dbReference>
<dbReference type="InterPro" id="IPR001611">
    <property type="entry name" value="Leu-rich_rpt"/>
</dbReference>
<dbReference type="EMBL" id="JASDAP010000026">
    <property type="protein sequence ID" value="KAK1879734.1"/>
    <property type="molecule type" value="Genomic_DNA"/>
</dbReference>
<name>A0AAD9BCW3_DISEL</name>
<dbReference type="Proteomes" id="UP001228049">
    <property type="component" value="Unassembled WGS sequence"/>
</dbReference>
<dbReference type="PROSITE" id="PS51450">
    <property type="entry name" value="LRR"/>
    <property type="match status" value="1"/>
</dbReference>
<keyword evidence="2" id="KW-0677">Repeat</keyword>
<feature type="compositionally biased region" description="Basic and acidic residues" evidence="3">
    <location>
        <begin position="611"/>
        <end position="626"/>
    </location>
</feature>
<feature type="compositionally biased region" description="Low complexity" evidence="3">
    <location>
        <begin position="1005"/>
        <end position="1025"/>
    </location>
</feature>
<evidence type="ECO:0000256" key="1">
    <source>
        <dbReference type="ARBA" id="ARBA00022614"/>
    </source>
</evidence>
<evidence type="ECO:0000256" key="3">
    <source>
        <dbReference type="SAM" id="MobiDB-lite"/>
    </source>
</evidence>
<dbReference type="GO" id="GO:0005886">
    <property type="term" value="C:plasma membrane"/>
    <property type="evidence" value="ECO:0007669"/>
    <property type="project" value="TreeGrafter"/>
</dbReference>
<dbReference type="InterPro" id="IPR032675">
    <property type="entry name" value="LRR_dom_sf"/>
</dbReference>
<feature type="region of interest" description="Disordered" evidence="3">
    <location>
        <begin position="517"/>
        <end position="774"/>
    </location>
</feature>
<feature type="compositionally biased region" description="Low complexity" evidence="3">
    <location>
        <begin position="893"/>
        <end position="904"/>
    </location>
</feature>
<keyword evidence="5" id="KW-1185">Reference proteome</keyword>
<evidence type="ECO:0000313" key="4">
    <source>
        <dbReference type="EMBL" id="KAK1879734.1"/>
    </source>
</evidence>
<protein>
    <submittedName>
        <fullName evidence="4">Leucine-rich repeat-containing protein 53</fullName>
    </submittedName>
</protein>